<evidence type="ECO:0000313" key="2">
    <source>
        <dbReference type="Proteomes" id="UP000297703"/>
    </source>
</evidence>
<proteinExistence type="predicted"/>
<evidence type="ECO:0000313" key="1">
    <source>
        <dbReference type="EMBL" id="TFK03610.1"/>
    </source>
</evidence>
<dbReference type="Proteomes" id="UP000297703">
    <property type="component" value="Unassembled WGS sequence"/>
</dbReference>
<comment type="caution">
    <text evidence="1">The sequence shown here is derived from an EMBL/GenBank/DDBJ whole genome shotgun (WGS) entry which is preliminary data.</text>
</comment>
<protein>
    <submittedName>
        <fullName evidence="1">Uncharacterized protein</fullName>
    </submittedName>
</protein>
<dbReference type="EMBL" id="QXTE01000156">
    <property type="protein sequence ID" value="TFK03610.1"/>
    <property type="molecule type" value="Genomic_DNA"/>
</dbReference>
<reference evidence="1 2" key="1">
    <citation type="submission" date="2019-04" db="EMBL/GenBank/DDBJ databases">
        <title>Draft genome of the big-headed turtle Platysternon megacephalum.</title>
        <authorList>
            <person name="Gong S."/>
        </authorList>
    </citation>
    <scope>NUCLEOTIDE SEQUENCE [LARGE SCALE GENOMIC DNA]</scope>
    <source>
        <strain evidence="1">DO16091913</strain>
        <tissue evidence="1">Muscle</tissue>
    </source>
</reference>
<name>A0A4D9E9Q7_9SAUR</name>
<sequence length="114" mass="12480">MFPPAVISLGRVHGGQHCRMAKAPPGHAWKNPAATSEPWLGLSALWACGRGREQQCTAGRRHPGQWLCGSTRACWDRPVDVRGTQPSTGVGLCLASQESWHLSVHVNLWPVVYF</sequence>
<reference evidence="1 2" key="2">
    <citation type="submission" date="2019-04" db="EMBL/GenBank/DDBJ databases">
        <title>The genome sequence of big-headed turtle.</title>
        <authorList>
            <person name="Gong S."/>
        </authorList>
    </citation>
    <scope>NUCLEOTIDE SEQUENCE [LARGE SCALE GENOMIC DNA]</scope>
    <source>
        <strain evidence="1">DO16091913</strain>
        <tissue evidence="1">Muscle</tissue>
    </source>
</reference>
<accession>A0A4D9E9Q7</accession>
<keyword evidence="2" id="KW-1185">Reference proteome</keyword>
<organism evidence="1 2">
    <name type="scientific">Platysternon megacephalum</name>
    <name type="common">big-headed turtle</name>
    <dbReference type="NCBI Taxonomy" id="55544"/>
    <lineage>
        <taxon>Eukaryota</taxon>
        <taxon>Metazoa</taxon>
        <taxon>Chordata</taxon>
        <taxon>Craniata</taxon>
        <taxon>Vertebrata</taxon>
        <taxon>Euteleostomi</taxon>
        <taxon>Archelosauria</taxon>
        <taxon>Testudinata</taxon>
        <taxon>Testudines</taxon>
        <taxon>Cryptodira</taxon>
        <taxon>Durocryptodira</taxon>
        <taxon>Testudinoidea</taxon>
        <taxon>Platysternidae</taxon>
        <taxon>Platysternon</taxon>
    </lineage>
</organism>
<dbReference type="AlphaFoldDB" id="A0A4D9E9Q7"/>
<gene>
    <name evidence="1" type="ORF">DR999_PMT13994</name>
</gene>